<dbReference type="GO" id="GO:0030488">
    <property type="term" value="P:tRNA methylation"/>
    <property type="evidence" value="ECO:0007669"/>
    <property type="project" value="TreeGrafter"/>
</dbReference>
<dbReference type="Pfam" id="PF01170">
    <property type="entry name" value="UPF0020"/>
    <property type="match status" value="1"/>
</dbReference>
<name>A0A1T4YKR6_9BACL</name>
<evidence type="ECO:0000259" key="1">
    <source>
        <dbReference type="Pfam" id="PF01170"/>
    </source>
</evidence>
<dbReference type="GO" id="GO:0016423">
    <property type="term" value="F:tRNA (guanine) methyltransferase activity"/>
    <property type="evidence" value="ECO:0007669"/>
    <property type="project" value="TreeGrafter"/>
</dbReference>
<gene>
    <name evidence="2" type="ORF">SAMN04244570_2956</name>
</gene>
<dbReference type="SUPFAM" id="SSF53335">
    <property type="entry name" value="S-adenosyl-L-methionine-dependent methyltransferases"/>
    <property type="match status" value="1"/>
</dbReference>
<dbReference type="InterPro" id="IPR000241">
    <property type="entry name" value="RlmKL-like_Mtase"/>
</dbReference>
<evidence type="ECO:0000313" key="2">
    <source>
        <dbReference type="EMBL" id="SKB02447.1"/>
    </source>
</evidence>
<sequence>MRSPKFIYTYIRHRDEQELCQMEMRAFFGKDVQDNVIQSDMEINPSRSPFMQARLDVWIQADSADSLAKQASELEIGQSFKTVCLNDMELAGTPKIGHAERRKVERNVGLQIKGEPELDDPKVLIGIIQLADQWYAGKLTRSSSDWHAHQQKPHMYSTALGTRLARAAVNIAVPHPEGVRVIDPCCGIGTVLVEALSMGIPIEGRDINPLVVYGSRKNIAYFGLEGTVTIGPISEVKETYDIAIIDMPYNLFTHITAEGQLEILKEARRFAKSCLIITIENMDEMLAVAGFHVADRCLARKGTFSREVVLCT</sequence>
<keyword evidence="2" id="KW-0489">Methyltransferase</keyword>
<dbReference type="AlphaFoldDB" id="A0A1T4YKR6"/>
<protein>
    <submittedName>
        <fullName evidence="2">Putative RNA methylase family UPF0020</fullName>
    </submittedName>
</protein>
<organism evidence="2 3">
    <name type="scientific">Sporosarcina newyorkensis</name>
    <dbReference type="NCBI Taxonomy" id="759851"/>
    <lineage>
        <taxon>Bacteria</taxon>
        <taxon>Bacillati</taxon>
        <taxon>Bacillota</taxon>
        <taxon>Bacilli</taxon>
        <taxon>Bacillales</taxon>
        <taxon>Caryophanaceae</taxon>
        <taxon>Sporosarcina</taxon>
    </lineage>
</organism>
<dbReference type="CDD" id="cd02440">
    <property type="entry name" value="AdoMet_MTases"/>
    <property type="match status" value="1"/>
</dbReference>
<keyword evidence="2" id="KW-0808">Transferase</keyword>
<dbReference type="Proteomes" id="UP000190042">
    <property type="component" value="Unassembled WGS sequence"/>
</dbReference>
<dbReference type="EMBL" id="FUYJ01000006">
    <property type="protein sequence ID" value="SKB02447.1"/>
    <property type="molecule type" value="Genomic_DNA"/>
</dbReference>
<accession>A0A1T4YKR6</accession>
<feature type="domain" description="Ribosomal RNA large subunit methyltransferase K/L-like methyltransferase" evidence="1">
    <location>
        <begin position="153"/>
        <end position="253"/>
    </location>
</feature>
<dbReference type="RefSeq" id="WP_009497895.1">
    <property type="nucleotide sequence ID" value="NZ_FUYJ01000006.1"/>
</dbReference>
<dbReference type="InterPro" id="IPR029063">
    <property type="entry name" value="SAM-dependent_MTases_sf"/>
</dbReference>
<keyword evidence="3" id="KW-1185">Reference proteome</keyword>
<proteinExistence type="predicted"/>
<dbReference type="PANTHER" id="PTHR14911:SF13">
    <property type="entry name" value="TRNA (GUANINE(6)-N2)-METHYLTRANSFERASE THUMP3"/>
    <property type="match status" value="1"/>
</dbReference>
<evidence type="ECO:0000313" key="3">
    <source>
        <dbReference type="Proteomes" id="UP000190042"/>
    </source>
</evidence>
<dbReference type="PANTHER" id="PTHR14911">
    <property type="entry name" value="THUMP DOMAIN-CONTAINING"/>
    <property type="match status" value="1"/>
</dbReference>
<dbReference type="Gene3D" id="3.40.50.150">
    <property type="entry name" value="Vaccinia Virus protein VP39"/>
    <property type="match status" value="1"/>
</dbReference>
<reference evidence="3" key="1">
    <citation type="submission" date="2017-02" db="EMBL/GenBank/DDBJ databases">
        <authorList>
            <person name="Varghese N."/>
            <person name="Submissions S."/>
        </authorList>
    </citation>
    <scope>NUCLEOTIDE SEQUENCE [LARGE SCALE GENOMIC DNA]</scope>
    <source>
        <strain evidence="3">DSM 23966</strain>
    </source>
</reference>